<dbReference type="InterPro" id="IPR008630">
    <property type="entry name" value="Glyco_trans_34"/>
</dbReference>
<dbReference type="EMBL" id="JAPQKO010000002">
    <property type="protein sequence ID" value="KAJ5179786.1"/>
    <property type="molecule type" value="Genomic_DNA"/>
</dbReference>
<dbReference type="PANTHER" id="PTHR31306">
    <property type="entry name" value="ALPHA-1,6-MANNOSYLTRANSFERASE MNN11-RELATED"/>
    <property type="match status" value="1"/>
</dbReference>
<reference evidence="5" key="2">
    <citation type="journal article" date="2023" name="IMA Fungus">
        <title>Comparative genomic study of the Penicillium genus elucidates a diverse pangenome and 15 lateral gene transfer events.</title>
        <authorList>
            <person name="Petersen C."/>
            <person name="Sorensen T."/>
            <person name="Nielsen M.R."/>
            <person name="Sondergaard T.E."/>
            <person name="Sorensen J.L."/>
            <person name="Fitzpatrick D.A."/>
            <person name="Frisvad J.C."/>
            <person name="Nielsen K.L."/>
        </authorList>
    </citation>
    <scope>NUCLEOTIDE SEQUENCE</scope>
    <source>
        <strain evidence="5">IBT 21917</strain>
    </source>
</reference>
<keyword evidence="4" id="KW-0812">Transmembrane</keyword>
<name>A0A9W9LVP2_9EURO</name>
<reference evidence="5" key="1">
    <citation type="submission" date="2022-11" db="EMBL/GenBank/DDBJ databases">
        <authorList>
            <person name="Petersen C."/>
        </authorList>
    </citation>
    <scope>NUCLEOTIDE SEQUENCE</scope>
    <source>
        <strain evidence="5">IBT 21917</strain>
    </source>
</reference>
<evidence type="ECO:0000256" key="2">
    <source>
        <dbReference type="ARBA" id="ARBA00022676"/>
    </source>
</evidence>
<protein>
    <submittedName>
        <fullName evidence="5">Uncharacterized protein</fullName>
    </submittedName>
</protein>
<dbReference type="AlphaFoldDB" id="A0A9W9LVP2"/>
<evidence type="ECO:0000256" key="4">
    <source>
        <dbReference type="SAM" id="Phobius"/>
    </source>
</evidence>
<feature type="transmembrane region" description="Helical" evidence="4">
    <location>
        <begin position="30"/>
        <end position="51"/>
    </location>
</feature>
<dbReference type="Pfam" id="PF05637">
    <property type="entry name" value="Glyco_transf_34"/>
    <property type="match status" value="1"/>
</dbReference>
<keyword evidence="4" id="KW-0472">Membrane</keyword>
<dbReference type="OrthoDB" id="205108at2759"/>
<gene>
    <name evidence="5" type="ORF">N7492_002996</name>
</gene>
<dbReference type="GO" id="GO:0000136">
    <property type="term" value="C:mannan polymerase complex"/>
    <property type="evidence" value="ECO:0007669"/>
    <property type="project" value="TreeGrafter"/>
</dbReference>
<keyword evidence="6" id="KW-1185">Reference proteome</keyword>
<dbReference type="InterPro" id="IPR029044">
    <property type="entry name" value="Nucleotide-diphossugar_trans"/>
</dbReference>
<dbReference type="GO" id="GO:0000009">
    <property type="term" value="F:alpha-1,6-mannosyltransferase activity"/>
    <property type="evidence" value="ECO:0007669"/>
    <property type="project" value="TreeGrafter"/>
</dbReference>
<evidence type="ECO:0000313" key="6">
    <source>
        <dbReference type="Proteomes" id="UP001146351"/>
    </source>
</evidence>
<organism evidence="5 6">
    <name type="scientific">Penicillium capsulatum</name>
    <dbReference type="NCBI Taxonomy" id="69766"/>
    <lineage>
        <taxon>Eukaryota</taxon>
        <taxon>Fungi</taxon>
        <taxon>Dikarya</taxon>
        <taxon>Ascomycota</taxon>
        <taxon>Pezizomycotina</taxon>
        <taxon>Eurotiomycetes</taxon>
        <taxon>Eurotiomycetidae</taxon>
        <taxon>Eurotiales</taxon>
        <taxon>Aspergillaceae</taxon>
        <taxon>Penicillium</taxon>
    </lineage>
</organism>
<keyword evidence="3" id="KW-0808">Transferase</keyword>
<dbReference type="FunFam" id="3.90.550.10:FF:000149">
    <property type="entry name" value="Alpha-1,6-mannosyltransferase subunit"/>
    <property type="match status" value="1"/>
</dbReference>
<comment type="similarity">
    <text evidence="1">Belongs to the glycosyltransferase 34 family.</text>
</comment>
<evidence type="ECO:0000256" key="1">
    <source>
        <dbReference type="ARBA" id="ARBA00005664"/>
    </source>
</evidence>
<evidence type="ECO:0000256" key="3">
    <source>
        <dbReference type="ARBA" id="ARBA00022679"/>
    </source>
</evidence>
<keyword evidence="2" id="KW-0328">Glycosyltransferase</keyword>
<dbReference type="Proteomes" id="UP001146351">
    <property type="component" value="Unassembled WGS sequence"/>
</dbReference>
<accession>A0A9W9LVP2</accession>
<keyword evidence="4" id="KW-1133">Transmembrane helix</keyword>
<sequence length="317" mass="36160">MQFALPPRRSPHPLPSARSSRLPLYRRKQLKTLALVAVAVILILYLLSHLFSSDSTSLVAPAATGSVVIVTLLDRERLSEHYIKKIVANREDYAKRHGYTTFFTSASDYVHAVGSSPRSWALIPAVRHAMATHPRSTYFFYLSPYALIMNPTRSLKSHLLEKSRLRSLMLKDIPIVPPDSIIKTFSHMKEKDVDLILTQDSEDLNPGSFILRNGDFARFFLDLWFDPLYRNYNFAKAETHGLDHIMQWHPTVLARTALVPQRTLNAYSKDSKGASSDGTYREGDFVLHFPGCDDGKSRDCDELDPYFMLWQKKARSQ</sequence>
<dbReference type="GO" id="GO:0006487">
    <property type="term" value="P:protein N-linked glycosylation"/>
    <property type="evidence" value="ECO:0007669"/>
    <property type="project" value="TreeGrafter"/>
</dbReference>
<evidence type="ECO:0000313" key="5">
    <source>
        <dbReference type="EMBL" id="KAJ5179786.1"/>
    </source>
</evidence>
<proteinExistence type="inferred from homology"/>
<comment type="caution">
    <text evidence="5">The sequence shown here is derived from an EMBL/GenBank/DDBJ whole genome shotgun (WGS) entry which is preliminary data.</text>
</comment>
<dbReference type="Gene3D" id="3.90.550.10">
    <property type="entry name" value="Spore Coat Polysaccharide Biosynthesis Protein SpsA, Chain A"/>
    <property type="match status" value="1"/>
</dbReference>
<dbReference type="PANTHER" id="PTHR31306:SF10">
    <property type="entry name" value="ALPHA-1,6-MANNOSYLTRANSFERASE MNN11-RELATED"/>
    <property type="match status" value="1"/>
</dbReference>